<gene>
    <name evidence="1" type="ORF">Fot_37405</name>
</gene>
<dbReference type="Proteomes" id="UP001604277">
    <property type="component" value="Unassembled WGS sequence"/>
</dbReference>
<evidence type="ECO:0000313" key="2">
    <source>
        <dbReference type="Proteomes" id="UP001604277"/>
    </source>
</evidence>
<comment type="caution">
    <text evidence="1">The sequence shown here is derived from an EMBL/GenBank/DDBJ whole genome shotgun (WGS) entry which is preliminary data.</text>
</comment>
<sequence length="110" mass="12073">MKIDELPSTTGGDEDVEALCTKNKDLREQLVFSENSRARALYNVTKANRIQSVCVQAQKKVESQLRSCQNMIHAKDKELSEALSELSRAHDLLANLGVPGYADPQGPTGT</sequence>
<accession>A0ABD1RZG2</accession>
<protein>
    <submittedName>
        <fullName evidence="1">Uncharacterized protein</fullName>
    </submittedName>
</protein>
<keyword evidence="2" id="KW-1185">Reference proteome</keyword>
<dbReference type="AlphaFoldDB" id="A0ABD1RZG2"/>
<evidence type="ECO:0000313" key="1">
    <source>
        <dbReference type="EMBL" id="KAL2493648.1"/>
    </source>
</evidence>
<reference evidence="2" key="1">
    <citation type="submission" date="2024-07" db="EMBL/GenBank/DDBJ databases">
        <title>Two chromosome-level genome assemblies of Korean endemic species Abeliophyllum distichum and Forsythia ovata (Oleaceae).</title>
        <authorList>
            <person name="Jang H."/>
        </authorList>
    </citation>
    <scope>NUCLEOTIDE SEQUENCE [LARGE SCALE GENOMIC DNA]</scope>
</reference>
<proteinExistence type="predicted"/>
<dbReference type="EMBL" id="JBFOLJ010000011">
    <property type="protein sequence ID" value="KAL2493648.1"/>
    <property type="molecule type" value="Genomic_DNA"/>
</dbReference>
<organism evidence="1 2">
    <name type="scientific">Forsythia ovata</name>
    <dbReference type="NCBI Taxonomy" id="205694"/>
    <lineage>
        <taxon>Eukaryota</taxon>
        <taxon>Viridiplantae</taxon>
        <taxon>Streptophyta</taxon>
        <taxon>Embryophyta</taxon>
        <taxon>Tracheophyta</taxon>
        <taxon>Spermatophyta</taxon>
        <taxon>Magnoliopsida</taxon>
        <taxon>eudicotyledons</taxon>
        <taxon>Gunneridae</taxon>
        <taxon>Pentapetalae</taxon>
        <taxon>asterids</taxon>
        <taxon>lamiids</taxon>
        <taxon>Lamiales</taxon>
        <taxon>Oleaceae</taxon>
        <taxon>Forsythieae</taxon>
        <taxon>Forsythia</taxon>
    </lineage>
</organism>
<name>A0ABD1RZG2_9LAMI</name>